<dbReference type="InterPro" id="IPR006340">
    <property type="entry name" value="DUF436"/>
</dbReference>
<protein>
    <recommendedName>
        <fullName evidence="1">UPF0340 protein CSLFYP84_00663</fullName>
    </recommendedName>
</protein>
<accession>A0A6N2ZWR7</accession>
<dbReference type="Pfam" id="PF04260">
    <property type="entry name" value="DUF436"/>
    <property type="match status" value="1"/>
</dbReference>
<dbReference type="AlphaFoldDB" id="A0A6N2ZWR7"/>
<organism evidence="2">
    <name type="scientific">Clostridium symbiosum</name>
    <name type="common">Bacteroides symbiosus</name>
    <dbReference type="NCBI Taxonomy" id="1512"/>
    <lineage>
        <taxon>Bacteria</taxon>
        <taxon>Bacillati</taxon>
        <taxon>Bacillota</taxon>
        <taxon>Clostridia</taxon>
        <taxon>Lachnospirales</taxon>
        <taxon>Lachnospiraceae</taxon>
        <taxon>Otoolea</taxon>
    </lineage>
</organism>
<dbReference type="PIRSF" id="PIRSF007510">
    <property type="entry name" value="UCP007510"/>
    <property type="match status" value="1"/>
</dbReference>
<proteinExistence type="inferred from homology"/>
<comment type="similarity">
    <text evidence="1">Belongs to the UPF0340 family.</text>
</comment>
<dbReference type="SUPFAM" id="SSF110710">
    <property type="entry name" value="TTHA0583/YokD-like"/>
    <property type="match status" value="1"/>
</dbReference>
<sequence>MDIMYRHPAGVSEEKETAGHLEAIGQEVRKAAKELLEEALMERGQIMVVGCSSSEIAAHRIGSYSSGEIGQAVYEALMKELEPREIYLAAQCCEHLNRALILEKEAAERYGYEMVNVVPALKAGGSFATAAYAGMRCPVAVERIQAHAGIDIGDTLIGMHLRAVAVPVRISVKEIGGAHVVSARTRLKYIGGERAKYL</sequence>
<evidence type="ECO:0000256" key="1">
    <source>
        <dbReference type="HAMAP-Rule" id="MF_00800"/>
    </source>
</evidence>
<dbReference type="EMBL" id="CACRUA010000007">
    <property type="protein sequence ID" value="VYT82306.1"/>
    <property type="molecule type" value="Genomic_DNA"/>
</dbReference>
<dbReference type="NCBIfam" id="TIGR01440">
    <property type="entry name" value="TIGR01440 family protein"/>
    <property type="match status" value="1"/>
</dbReference>
<dbReference type="InterPro" id="IPR028345">
    <property type="entry name" value="Antibiotic_NAT-like"/>
</dbReference>
<dbReference type="HAMAP" id="MF_00800">
    <property type="entry name" value="UPF0340"/>
    <property type="match status" value="1"/>
</dbReference>
<reference evidence="2" key="1">
    <citation type="submission" date="2019-11" db="EMBL/GenBank/DDBJ databases">
        <authorList>
            <person name="Feng L."/>
        </authorList>
    </citation>
    <scope>NUCLEOTIDE SEQUENCE</scope>
    <source>
        <strain evidence="2">CsymbiosumLFYP84</strain>
    </source>
</reference>
<gene>
    <name evidence="2" type="ORF">CSLFYP84_00663</name>
</gene>
<name>A0A6N2ZWR7_CLOSY</name>
<dbReference type="RefSeq" id="WP_156684348.1">
    <property type="nucleotide sequence ID" value="NZ_CACRUA010000007.1"/>
</dbReference>
<dbReference type="Gene3D" id="3.40.50.10360">
    <property type="entry name" value="Hypothetical protein TT1679"/>
    <property type="match status" value="1"/>
</dbReference>
<evidence type="ECO:0000313" key="2">
    <source>
        <dbReference type="EMBL" id="VYT82306.1"/>
    </source>
</evidence>